<accession>A0ABV7H435</accession>
<dbReference type="SUPFAM" id="SSF110997">
    <property type="entry name" value="Sporulation related repeat"/>
    <property type="match status" value="1"/>
</dbReference>
<keyword evidence="2" id="KW-0732">Signal</keyword>
<dbReference type="InterPro" id="IPR036680">
    <property type="entry name" value="SPOR-like_sf"/>
</dbReference>
<comment type="caution">
    <text evidence="4">The sequence shown here is derived from an EMBL/GenBank/DDBJ whole genome shotgun (WGS) entry which is preliminary data.</text>
</comment>
<gene>
    <name evidence="4" type="ORF">ACFOEN_07700</name>
</gene>
<feature type="compositionally biased region" description="Basic and acidic residues" evidence="1">
    <location>
        <begin position="119"/>
        <end position="129"/>
    </location>
</feature>
<organism evidence="4 5">
    <name type="scientific">Piscinibacterium candidicorallinum</name>
    <dbReference type="NCBI Taxonomy" id="1793872"/>
    <lineage>
        <taxon>Bacteria</taxon>
        <taxon>Pseudomonadati</taxon>
        <taxon>Pseudomonadota</taxon>
        <taxon>Betaproteobacteria</taxon>
        <taxon>Burkholderiales</taxon>
        <taxon>Piscinibacterium</taxon>
    </lineage>
</organism>
<sequence>MTNAVLRSATRARVLAVCLMGLGALLAGLHAFAAAAAEPAAVLTIARPAPPAAKDESPWVSSPGWPAGQRVIVTATDSGRVARATTQAPAREGGALFSMSLARALQMDATRAAPLLIRADPDTRGDARRAPSTGLPPGLRGGADVAALPLPAELGVSAEASAASAPAASTAPATPSVGPAAPATAAAAIAPAPTPASTPAARASTSAAGAGGALYLQVGAFAEEPKAWNVFSMVRRMAWPPDVRPEVYFSEGLSRVRIGPFANAQDRDAARARLREVLGDTPIDLVR</sequence>
<dbReference type="PROSITE" id="PS51724">
    <property type="entry name" value="SPOR"/>
    <property type="match status" value="1"/>
</dbReference>
<feature type="chain" id="PRO_5046241067" evidence="2">
    <location>
        <begin position="37"/>
        <end position="287"/>
    </location>
</feature>
<evidence type="ECO:0000256" key="2">
    <source>
        <dbReference type="SAM" id="SignalP"/>
    </source>
</evidence>
<keyword evidence="5" id="KW-1185">Reference proteome</keyword>
<protein>
    <submittedName>
        <fullName evidence="4">SPOR domain-containing protein</fullName>
    </submittedName>
</protein>
<dbReference type="InterPro" id="IPR007730">
    <property type="entry name" value="SPOR-like_dom"/>
</dbReference>
<evidence type="ECO:0000259" key="3">
    <source>
        <dbReference type="PROSITE" id="PS51724"/>
    </source>
</evidence>
<feature type="region of interest" description="Disordered" evidence="1">
    <location>
        <begin position="116"/>
        <end position="142"/>
    </location>
</feature>
<dbReference type="Proteomes" id="UP001595556">
    <property type="component" value="Unassembled WGS sequence"/>
</dbReference>
<dbReference type="Pfam" id="PF05036">
    <property type="entry name" value="SPOR"/>
    <property type="match status" value="1"/>
</dbReference>
<reference evidence="5" key="1">
    <citation type="journal article" date="2019" name="Int. J. Syst. Evol. Microbiol.">
        <title>The Global Catalogue of Microorganisms (GCM) 10K type strain sequencing project: providing services to taxonomists for standard genome sequencing and annotation.</title>
        <authorList>
            <consortium name="The Broad Institute Genomics Platform"/>
            <consortium name="The Broad Institute Genome Sequencing Center for Infectious Disease"/>
            <person name="Wu L."/>
            <person name="Ma J."/>
        </authorList>
    </citation>
    <scope>NUCLEOTIDE SEQUENCE [LARGE SCALE GENOMIC DNA]</scope>
    <source>
        <strain evidence="5">KCTC 52168</strain>
    </source>
</reference>
<dbReference type="Gene3D" id="3.30.70.1070">
    <property type="entry name" value="Sporulation related repeat"/>
    <property type="match status" value="1"/>
</dbReference>
<dbReference type="RefSeq" id="WP_377302711.1">
    <property type="nucleotide sequence ID" value="NZ_CP180191.1"/>
</dbReference>
<dbReference type="EMBL" id="JBHRTI010000004">
    <property type="protein sequence ID" value="MFC3147523.1"/>
    <property type="molecule type" value="Genomic_DNA"/>
</dbReference>
<name>A0ABV7H435_9BURK</name>
<evidence type="ECO:0000313" key="4">
    <source>
        <dbReference type="EMBL" id="MFC3147523.1"/>
    </source>
</evidence>
<evidence type="ECO:0000256" key="1">
    <source>
        <dbReference type="SAM" id="MobiDB-lite"/>
    </source>
</evidence>
<evidence type="ECO:0000313" key="5">
    <source>
        <dbReference type="Proteomes" id="UP001595556"/>
    </source>
</evidence>
<feature type="domain" description="SPOR" evidence="3">
    <location>
        <begin position="208"/>
        <end position="287"/>
    </location>
</feature>
<proteinExistence type="predicted"/>
<feature type="signal peptide" evidence="2">
    <location>
        <begin position="1"/>
        <end position="36"/>
    </location>
</feature>